<evidence type="ECO:0000256" key="6">
    <source>
        <dbReference type="ARBA" id="ARBA00022723"/>
    </source>
</evidence>
<dbReference type="SMART" id="SM01060">
    <property type="entry name" value="Catalase"/>
    <property type="match status" value="1"/>
</dbReference>
<evidence type="ECO:0000256" key="9">
    <source>
        <dbReference type="ARBA" id="ARBA00023324"/>
    </source>
</evidence>
<feature type="domain" description="Catalase core" evidence="12">
    <location>
        <begin position="21"/>
        <end position="390"/>
    </location>
</feature>
<dbReference type="PRINTS" id="PR00067">
    <property type="entry name" value="CATALASE"/>
</dbReference>
<dbReference type="GO" id="GO:0046872">
    <property type="term" value="F:metal ion binding"/>
    <property type="evidence" value="ECO:0007669"/>
    <property type="project" value="UniProtKB-KW"/>
</dbReference>
<keyword evidence="9" id="KW-0376">Hydrogen peroxide</keyword>
<evidence type="ECO:0000256" key="4">
    <source>
        <dbReference type="ARBA" id="ARBA00022559"/>
    </source>
</evidence>
<protein>
    <recommendedName>
        <fullName evidence="3">catalase</fullName>
        <ecNumber evidence="3">1.11.1.6</ecNumber>
    </recommendedName>
</protein>
<feature type="active site" evidence="10">
    <location>
        <position position="135"/>
    </location>
</feature>
<dbReference type="InterPro" id="IPR020835">
    <property type="entry name" value="Catalase_sf"/>
</dbReference>
<dbReference type="InterPro" id="IPR024711">
    <property type="entry name" value="Catalase_clade1/3"/>
</dbReference>
<dbReference type="GO" id="GO:0042542">
    <property type="term" value="P:response to hydrogen peroxide"/>
    <property type="evidence" value="ECO:0007669"/>
    <property type="project" value="TreeGrafter"/>
</dbReference>
<dbReference type="SUPFAM" id="SSF56634">
    <property type="entry name" value="Heme-dependent catalase-like"/>
    <property type="match status" value="1"/>
</dbReference>
<dbReference type="Pfam" id="PF00199">
    <property type="entry name" value="Catalase"/>
    <property type="match status" value="1"/>
</dbReference>
<evidence type="ECO:0000256" key="1">
    <source>
        <dbReference type="ARBA" id="ARBA00001971"/>
    </source>
</evidence>
<dbReference type="EC" id="1.11.1.6" evidence="3"/>
<organism evidence="13 14">
    <name type="scientific">Sporobacter termitidis DSM 10068</name>
    <dbReference type="NCBI Taxonomy" id="1123282"/>
    <lineage>
        <taxon>Bacteria</taxon>
        <taxon>Bacillati</taxon>
        <taxon>Bacillota</taxon>
        <taxon>Clostridia</taxon>
        <taxon>Eubacteriales</taxon>
        <taxon>Oscillospiraceae</taxon>
        <taxon>Sporobacter</taxon>
    </lineage>
</organism>
<evidence type="ECO:0000259" key="12">
    <source>
        <dbReference type="SMART" id="SM01060"/>
    </source>
</evidence>
<dbReference type="RefSeq" id="WP_073075746.1">
    <property type="nucleotide sequence ID" value="NZ_FQXV01000001.1"/>
</dbReference>
<dbReference type="OrthoDB" id="9760293at2"/>
<feature type="binding site" description="axial binding residue" evidence="11">
    <location>
        <position position="345"/>
    </location>
    <ligand>
        <name>heme</name>
        <dbReference type="ChEBI" id="CHEBI:30413"/>
    </ligand>
    <ligandPart>
        <name>Fe</name>
        <dbReference type="ChEBI" id="CHEBI:18248"/>
    </ligandPart>
</feature>
<dbReference type="Proteomes" id="UP000183995">
    <property type="component" value="Unassembled WGS sequence"/>
</dbReference>
<gene>
    <name evidence="13" type="ORF">SAMN02745823_00161</name>
</gene>
<comment type="cofactor">
    <cofactor evidence="1 11">
        <name>heme</name>
        <dbReference type="ChEBI" id="CHEBI:30413"/>
    </cofactor>
</comment>
<name>A0A1M5TPA1_9FIRM</name>
<comment type="similarity">
    <text evidence="2">Belongs to the catalase family.</text>
</comment>
<evidence type="ECO:0000256" key="3">
    <source>
        <dbReference type="ARBA" id="ARBA00012314"/>
    </source>
</evidence>
<keyword evidence="6 11" id="KW-0479">Metal-binding</keyword>
<dbReference type="GO" id="GO:0004096">
    <property type="term" value="F:catalase activity"/>
    <property type="evidence" value="ECO:0007669"/>
    <property type="project" value="UniProtKB-EC"/>
</dbReference>
<dbReference type="EMBL" id="FQXV01000001">
    <property type="protein sequence ID" value="SHH52213.1"/>
    <property type="molecule type" value="Genomic_DNA"/>
</dbReference>
<dbReference type="GO" id="GO:0005737">
    <property type="term" value="C:cytoplasm"/>
    <property type="evidence" value="ECO:0007669"/>
    <property type="project" value="TreeGrafter"/>
</dbReference>
<sequence length="462" mass="51058">MNQDNETGLPGGAVGAWEHDSILNTRNSQTVGERGPVLMQDSILHEALEIFVNKKIPERPVHVKGFGAFGTFQTVNSMAAYTTLSFLQTPGHQVPVLVRFSLAGGNKGTPDTSRNVRGFSTKFYTDDGVFDLLCNHLPVLFVRDGLRFPEAFTALDPSPVNNLTYPERFWSFVARAPEATHFVTWLYSDAGTVASFRHIRGYGVNTYVWRDHQGARRYVKYHWLPTVGEATIDRHQAGMLAGMNPDIAGQDLYDTIAGGTPVQYGLWVQLMEEQDESTLPYDPLDCTKVWDEQAYPLVPVGLMTLDRNPDNYMEQVEKAAFSPTNLLPGAEFSDDKLLQARANIYGDSQRRRLGQDFRSLPVNHQQNWTPDHIVTGGVGTYVQGPLVREGIRKADDFTQAGQRYRSLSAEGQNHLADNIASELAAVSAETRRTVLGYLSRASAELGERVAAQAAVYSGGGAD</sequence>
<dbReference type="InterPro" id="IPR010582">
    <property type="entry name" value="Catalase_immune_responsive"/>
</dbReference>
<evidence type="ECO:0000313" key="14">
    <source>
        <dbReference type="Proteomes" id="UP000183995"/>
    </source>
</evidence>
<dbReference type="InterPro" id="IPR018028">
    <property type="entry name" value="Catalase"/>
</dbReference>
<evidence type="ECO:0000313" key="13">
    <source>
        <dbReference type="EMBL" id="SHH52213.1"/>
    </source>
</evidence>
<dbReference type="Pfam" id="PF06628">
    <property type="entry name" value="Catalase-rel"/>
    <property type="match status" value="1"/>
</dbReference>
<dbReference type="GO" id="GO:0042744">
    <property type="term" value="P:hydrogen peroxide catabolic process"/>
    <property type="evidence" value="ECO:0007669"/>
    <property type="project" value="UniProtKB-KW"/>
</dbReference>
<dbReference type="PANTHER" id="PTHR11465">
    <property type="entry name" value="CATALASE"/>
    <property type="match status" value="1"/>
</dbReference>
<accession>A0A1M5TPA1</accession>
<evidence type="ECO:0000256" key="5">
    <source>
        <dbReference type="ARBA" id="ARBA00022617"/>
    </source>
</evidence>
<keyword evidence="7" id="KW-0560">Oxidoreductase</keyword>
<dbReference type="STRING" id="1123282.SAMN02745823_00161"/>
<evidence type="ECO:0000256" key="10">
    <source>
        <dbReference type="PIRSR" id="PIRSR038928-1"/>
    </source>
</evidence>
<dbReference type="AlphaFoldDB" id="A0A1M5TPA1"/>
<dbReference type="PIRSF" id="PIRSF038928">
    <property type="entry name" value="Catalase_clade1-3"/>
    <property type="match status" value="1"/>
</dbReference>
<dbReference type="Gene3D" id="2.40.180.10">
    <property type="entry name" value="Catalase core domain"/>
    <property type="match status" value="1"/>
</dbReference>
<keyword evidence="4" id="KW-0575">Peroxidase</keyword>
<evidence type="ECO:0000256" key="7">
    <source>
        <dbReference type="ARBA" id="ARBA00023002"/>
    </source>
</evidence>
<keyword evidence="14" id="KW-1185">Reference proteome</keyword>
<evidence type="ECO:0000256" key="8">
    <source>
        <dbReference type="ARBA" id="ARBA00023004"/>
    </source>
</evidence>
<dbReference type="PROSITE" id="PS51402">
    <property type="entry name" value="CATALASE_3"/>
    <property type="match status" value="1"/>
</dbReference>
<evidence type="ECO:0000256" key="2">
    <source>
        <dbReference type="ARBA" id="ARBA00005329"/>
    </source>
</evidence>
<keyword evidence="8 11" id="KW-0408">Iron</keyword>
<proteinExistence type="inferred from homology"/>
<dbReference type="GO" id="GO:0020037">
    <property type="term" value="F:heme binding"/>
    <property type="evidence" value="ECO:0007669"/>
    <property type="project" value="InterPro"/>
</dbReference>
<reference evidence="13 14" key="1">
    <citation type="submission" date="2016-11" db="EMBL/GenBank/DDBJ databases">
        <authorList>
            <person name="Jaros S."/>
            <person name="Januszkiewicz K."/>
            <person name="Wedrychowicz H."/>
        </authorList>
    </citation>
    <scope>NUCLEOTIDE SEQUENCE [LARGE SCALE GENOMIC DNA]</scope>
    <source>
        <strain evidence="13 14">DSM 10068</strain>
    </source>
</reference>
<evidence type="ECO:0000256" key="11">
    <source>
        <dbReference type="PIRSR" id="PIRSR038928-2"/>
    </source>
</evidence>
<dbReference type="PANTHER" id="PTHR11465:SF23">
    <property type="entry name" value="CATALASE-2"/>
    <property type="match status" value="1"/>
</dbReference>
<keyword evidence="5 11" id="KW-0349">Heme</keyword>
<feature type="active site" evidence="10">
    <location>
        <position position="62"/>
    </location>
</feature>
<dbReference type="InterPro" id="IPR011614">
    <property type="entry name" value="Catalase_core"/>
</dbReference>